<dbReference type="Proteomes" id="UP001501690">
    <property type="component" value="Unassembled WGS sequence"/>
</dbReference>
<sequence>MDPTQEPWVEEAAEMLEKFTRDPLADAIPGHVVIVEAADPERRGRYQECALTVVTDTPGIPDTRVETAVVTSKKYWPRVGTRLSARISRHDPSHLEVDWDGLAHQPKK</sequence>
<dbReference type="EMBL" id="BAAAPL010000002">
    <property type="protein sequence ID" value="GAA1705008.1"/>
    <property type="molecule type" value="Genomic_DNA"/>
</dbReference>
<name>A0ABN2IHM0_9MICO</name>
<keyword evidence="2" id="KW-1185">Reference proteome</keyword>
<comment type="caution">
    <text evidence="1">The sequence shown here is derived from an EMBL/GenBank/DDBJ whole genome shotgun (WGS) entry which is preliminary data.</text>
</comment>
<protein>
    <submittedName>
        <fullName evidence="1">Uncharacterized protein</fullName>
    </submittedName>
</protein>
<evidence type="ECO:0000313" key="2">
    <source>
        <dbReference type="Proteomes" id="UP001501690"/>
    </source>
</evidence>
<accession>A0ABN2IHM0</accession>
<evidence type="ECO:0000313" key="1">
    <source>
        <dbReference type="EMBL" id="GAA1705008.1"/>
    </source>
</evidence>
<reference evidence="1 2" key="1">
    <citation type="journal article" date="2019" name="Int. J. Syst. Evol. Microbiol.">
        <title>The Global Catalogue of Microorganisms (GCM) 10K type strain sequencing project: providing services to taxonomists for standard genome sequencing and annotation.</title>
        <authorList>
            <consortium name="The Broad Institute Genomics Platform"/>
            <consortium name="The Broad Institute Genome Sequencing Center for Infectious Disease"/>
            <person name="Wu L."/>
            <person name="Ma J."/>
        </authorList>
    </citation>
    <scope>NUCLEOTIDE SEQUENCE [LARGE SCALE GENOMIC DNA]</scope>
    <source>
        <strain evidence="1 2">JCM 15577</strain>
    </source>
</reference>
<proteinExistence type="predicted"/>
<dbReference type="RefSeq" id="WP_344072872.1">
    <property type="nucleotide sequence ID" value="NZ_BAAAPL010000002.1"/>
</dbReference>
<organism evidence="1 2">
    <name type="scientific">Microbacterium sediminicola</name>
    <dbReference type="NCBI Taxonomy" id="415210"/>
    <lineage>
        <taxon>Bacteria</taxon>
        <taxon>Bacillati</taxon>
        <taxon>Actinomycetota</taxon>
        <taxon>Actinomycetes</taxon>
        <taxon>Micrococcales</taxon>
        <taxon>Microbacteriaceae</taxon>
        <taxon>Microbacterium</taxon>
    </lineage>
</organism>
<gene>
    <name evidence="1" type="ORF">GCM10009808_23710</name>
</gene>